<dbReference type="AlphaFoldDB" id="A0A4Y9ZID3"/>
<gene>
    <name evidence="1" type="ORF">EWM64_g10813</name>
</gene>
<dbReference type="Proteomes" id="UP000298061">
    <property type="component" value="Unassembled WGS sequence"/>
</dbReference>
<proteinExistence type="predicted"/>
<name>A0A4Y9ZID3_9AGAM</name>
<keyword evidence="2" id="KW-1185">Reference proteome</keyword>
<sequence length="143" mass="16614">MWDVIVSSCRSFPIANVRYLELVPMMSMPIQQWADALEKCRMVEEVRFQGGPDNTLDFCTALATHVDQEGGALLENLRCLTLDVFLDEESKDSFYKTFLDQLGTRQKARAIQTVCLVPRMMQEDEWFIRQLEEIVPQVVYESR</sequence>
<evidence type="ECO:0000313" key="1">
    <source>
        <dbReference type="EMBL" id="TFY73199.1"/>
    </source>
</evidence>
<reference evidence="1 2" key="1">
    <citation type="submission" date="2019-02" db="EMBL/GenBank/DDBJ databases">
        <title>Genome sequencing of the rare red list fungi Hericium alpestre (H. flagellum).</title>
        <authorList>
            <person name="Buettner E."/>
            <person name="Kellner H."/>
        </authorList>
    </citation>
    <scope>NUCLEOTIDE SEQUENCE [LARGE SCALE GENOMIC DNA]</scope>
    <source>
        <strain evidence="1 2">DSM 108284</strain>
    </source>
</reference>
<dbReference type="EMBL" id="SFCI01003179">
    <property type="protein sequence ID" value="TFY73199.1"/>
    <property type="molecule type" value="Genomic_DNA"/>
</dbReference>
<evidence type="ECO:0000313" key="2">
    <source>
        <dbReference type="Proteomes" id="UP000298061"/>
    </source>
</evidence>
<accession>A0A4Y9ZID3</accession>
<comment type="caution">
    <text evidence="1">The sequence shown here is derived from an EMBL/GenBank/DDBJ whole genome shotgun (WGS) entry which is preliminary data.</text>
</comment>
<organism evidence="1 2">
    <name type="scientific">Hericium alpestre</name>
    <dbReference type="NCBI Taxonomy" id="135208"/>
    <lineage>
        <taxon>Eukaryota</taxon>
        <taxon>Fungi</taxon>
        <taxon>Dikarya</taxon>
        <taxon>Basidiomycota</taxon>
        <taxon>Agaricomycotina</taxon>
        <taxon>Agaricomycetes</taxon>
        <taxon>Russulales</taxon>
        <taxon>Hericiaceae</taxon>
        <taxon>Hericium</taxon>
    </lineage>
</organism>
<protein>
    <submittedName>
        <fullName evidence="1">Uncharacterized protein</fullName>
    </submittedName>
</protein>